<dbReference type="SUPFAM" id="SSF48452">
    <property type="entry name" value="TPR-like"/>
    <property type="match status" value="2"/>
</dbReference>
<dbReference type="EMBL" id="CALNXK010000003">
    <property type="protein sequence ID" value="CAH3034857.1"/>
    <property type="molecule type" value="Genomic_DNA"/>
</dbReference>
<dbReference type="InterPro" id="IPR011990">
    <property type="entry name" value="TPR-like_helical_dom_sf"/>
</dbReference>
<dbReference type="InterPro" id="IPR019734">
    <property type="entry name" value="TPR_rpt"/>
</dbReference>
<dbReference type="PANTHER" id="PTHR10098">
    <property type="entry name" value="RAPSYN-RELATED"/>
    <property type="match status" value="1"/>
</dbReference>
<dbReference type="InterPro" id="IPR006597">
    <property type="entry name" value="Sel1-like"/>
</dbReference>
<feature type="region of interest" description="Disordered" evidence="3">
    <location>
        <begin position="346"/>
        <end position="365"/>
    </location>
</feature>
<dbReference type="Pfam" id="PF13424">
    <property type="entry name" value="TPR_12"/>
    <property type="match status" value="4"/>
</dbReference>
<feature type="repeat" description="TPR" evidence="1">
    <location>
        <begin position="810"/>
        <end position="843"/>
    </location>
</feature>
<evidence type="ECO:0000256" key="1">
    <source>
        <dbReference type="PROSITE-ProRule" id="PRU00339"/>
    </source>
</evidence>
<accession>A0ABN8MSG7</accession>
<dbReference type="Pfam" id="PF20694">
    <property type="entry name" value="TRADD-like_N"/>
    <property type="match status" value="1"/>
</dbReference>
<evidence type="ECO:0000256" key="2">
    <source>
        <dbReference type="SAM" id="Coils"/>
    </source>
</evidence>
<dbReference type="PROSITE" id="PS50293">
    <property type="entry name" value="TPR_REGION"/>
    <property type="match status" value="4"/>
</dbReference>
<feature type="coiled-coil region" evidence="2">
    <location>
        <begin position="121"/>
        <end position="193"/>
    </location>
</feature>
<dbReference type="SMART" id="SM00671">
    <property type="entry name" value="SEL1"/>
    <property type="match status" value="6"/>
</dbReference>
<dbReference type="PROSITE" id="PS50168">
    <property type="entry name" value="DED"/>
    <property type="match status" value="2"/>
</dbReference>
<organism evidence="5 6">
    <name type="scientific">Porites lobata</name>
    <dbReference type="NCBI Taxonomy" id="104759"/>
    <lineage>
        <taxon>Eukaryota</taxon>
        <taxon>Metazoa</taxon>
        <taxon>Cnidaria</taxon>
        <taxon>Anthozoa</taxon>
        <taxon>Hexacorallia</taxon>
        <taxon>Scleractinia</taxon>
        <taxon>Fungiina</taxon>
        <taxon>Poritidae</taxon>
        <taxon>Porites</taxon>
    </lineage>
</organism>
<feature type="repeat" description="TPR" evidence="1">
    <location>
        <begin position="854"/>
        <end position="887"/>
    </location>
</feature>
<feature type="domain" description="DED" evidence="4">
    <location>
        <begin position="5"/>
        <end position="84"/>
    </location>
</feature>
<gene>
    <name evidence="5" type="ORF">PLOB_00025394</name>
</gene>
<feature type="repeat" description="TPR" evidence="1">
    <location>
        <begin position="608"/>
        <end position="641"/>
    </location>
</feature>
<dbReference type="Proteomes" id="UP001159405">
    <property type="component" value="Unassembled WGS sequence"/>
</dbReference>
<dbReference type="SUPFAM" id="SSF47986">
    <property type="entry name" value="DEATH domain"/>
    <property type="match status" value="2"/>
</dbReference>
<dbReference type="Gene3D" id="1.10.533.10">
    <property type="entry name" value="Death Domain, Fas"/>
    <property type="match status" value="2"/>
</dbReference>
<feature type="repeat" description="TPR" evidence="1">
    <location>
        <begin position="729"/>
        <end position="762"/>
    </location>
</feature>
<dbReference type="PANTHER" id="PTHR10098:SF108">
    <property type="entry name" value="TETRATRICOPEPTIDE REPEAT PROTEIN 28"/>
    <property type="match status" value="1"/>
</dbReference>
<dbReference type="InterPro" id="IPR001875">
    <property type="entry name" value="DED_dom"/>
</dbReference>
<dbReference type="PROSITE" id="PS50005">
    <property type="entry name" value="TPR"/>
    <property type="match status" value="6"/>
</dbReference>
<keyword evidence="2" id="KW-0175">Coiled coil</keyword>
<keyword evidence="1" id="KW-0802">TPR repeat</keyword>
<evidence type="ECO:0000259" key="4">
    <source>
        <dbReference type="PROSITE" id="PS50168"/>
    </source>
</evidence>
<proteinExistence type="predicted"/>
<evidence type="ECO:0000313" key="5">
    <source>
        <dbReference type="EMBL" id="CAH3034857.1"/>
    </source>
</evidence>
<protein>
    <recommendedName>
        <fullName evidence="4">DED domain-containing protein</fullName>
    </recommendedName>
</protein>
<feature type="domain" description="DED" evidence="4">
    <location>
        <begin position="91"/>
        <end position="169"/>
    </location>
</feature>
<comment type="caution">
    <text evidence="5">The sequence shown here is derived from an EMBL/GenBank/DDBJ whole genome shotgun (WGS) entry which is preliminary data.</text>
</comment>
<feature type="repeat" description="TPR" evidence="1">
    <location>
        <begin position="648"/>
        <end position="681"/>
    </location>
</feature>
<dbReference type="InterPro" id="IPR011029">
    <property type="entry name" value="DEATH-like_dom_sf"/>
</dbReference>
<keyword evidence="6" id="KW-1185">Reference proteome</keyword>
<evidence type="ECO:0000313" key="6">
    <source>
        <dbReference type="Proteomes" id="UP001159405"/>
    </source>
</evidence>
<dbReference type="SMART" id="SM00028">
    <property type="entry name" value="TPR"/>
    <property type="match status" value="8"/>
</dbReference>
<sequence>MSSIEYRNLLYEISQEVNWLSESERLLYIFGGFIREGSEHRIHDVLSLFKELQEQKHLGIDNLQLPKEIVKGKGNWNLLERIEKFEIKREEFRALLETVSRVLDESGHLERLVAICKGRIAEETEHRIENARALLTELENNNVLAVGQVGILKTLVGEDRPDLLQQVEEFERRREQEETKERKIKESEDAKRRRKAQAVAVLSSAKYAGERLIGTVTPYCTFRNVAGATVIVTTWMILRRSTNLEEFVTSFTEAVLPAANTLRAISEGSICFTIQAENSSALEALWKQYQNGALRDKLQEFLVTDEIKQLAGGEEVTLEVHIDEQDYHNACFDLMTTETRALKVEENVPDRQRSRRNSDSVEENDVPAVFPQTKEKTHLMDSRDPGNQYCVRNMDLLEPATGLYITLHSSSARLDGIHPLHVCFPRFKMNSSPGKAILSQYSVNRAFEDTQEEKSTLMWKIQRFFYDQPQMFLEPSGISDSGAFSQSTFSELQSEEDKESVMSVGSEMRGEGLEGEVKSRRLKEEEAANAEKLGIQFMFNNADYLQAIEYIHKALTIRQEIRDRKGEASARVNLGYVYSYFGDYFIARKYIDSALEITEAIGDKQGEANAYVKLGILHHFLRDYERAVDCLERAVRVNKETGNKQWEALAYRNLGITYHSLGDYQGAVEYYERALRLNQETGNKQEDASAYRNLGIAYHSLGDYQRAAVECHERALRLNQETGNKQEEAAAYRGLGITYHSLGDYQRAVGYHERALRLNQETGNKQKEAAASYRSLGIVYHSLGDYQRAVGYFERALRLDQETGNKQEEASAYRNLGTAYHSLGDYQRAVGYFERALKHLNLEKNETGNKRVKALAYENLRTSYIKLGDYQRTEDYLERARKIQKETLT</sequence>
<reference evidence="5 6" key="1">
    <citation type="submission" date="2022-05" db="EMBL/GenBank/DDBJ databases">
        <authorList>
            <consortium name="Genoscope - CEA"/>
            <person name="William W."/>
        </authorList>
    </citation>
    <scope>NUCLEOTIDE SEQUENCE [LARGE SCALE GENOMIC DNA]</scope>
</reference>
<dbReference type="Gene3D" id="1.25.40.10">
    <property type="entry name" value="Tetratricopeptide repeat domain"/>
    <property type="match status" value="2"/>
</dbReference>
<name>A0ABN8MSG7_9CNID</name>
<feature type="compositionally biased region" description="Basic and acidic residues" evidence="3">
    <location>
        <begin position="346"/>
        <end position="359"/>
    </location>
</feature>
<dbReference type="InterPro" id="IPR049341">
    <property type="entry name" value="TRADD-like_N"/>
</dbReference>
<feature type="repeat" description="TPR" evidence="1">
    <location>
        <begin position="770"/>
        <end position="803"/>
    </location>
</feature>
<evidence type="ECO:0000256" key="3">
    <source>
        <dbReference type="SAM" id="MobiDB-lite"/>
    </source>
</evidence>